<accession>A0ABD6DU74</accession>
<evidence type="ECO:0000313" key="3">
    <source>
        <dbReference type="Proteomes" id="UP001597092"/>
    </source>
</evidence>
<feature type="transmembrane region" description="Helical" evidence="1">
    <location>
        <begin position="411"/>
        <end position="438"/>
    </location>
</feature>
<dbReference type="PANTHER" id="PTHR43471:SF3">
    <property type="entry name" value="ABC TRANSPORTER PERMEASE PROTEIN NATB"/>
    <property type="match status" value="1"/>
</dbReference>
<dbReference type="GO" id="GO:0005886">
    <property type="term" value="C:plasma membrane"/>
    <property type="evidence" value="ECO:0007669"/>
    <property type="project" value="UniProtKB-SubCell"/>
</dbReference>
<evidence type="ECO:0000256" key="1">
    <source>
        <dbReference type="SAM" id="Phobius"/>
    </source>
</evidence>
<feature type="transmembrane region" description="Helical" evidence="1">
    <location>
        <begin position="371"/>
        <end position="390"/>
    </location>
</feature>
<feature type="transmembrane region" description="Helical" evidence="1">
    <location>
        <begin position="246"/>
        <end position="265"/>
    </location>
</feature>
<feature type="transmembrane region" description="Helical" evidence="1">
    <location>
        <begin position="444"/>
        <end position="467"/>
    </location>
</feature>
<comment type="caution">
    <text evidence="2">The sequence shown here is derived from an EMBL/GenBank/DDBJ whole genome shotgun (WGS) entry which is preliminary data.</text>
</comment>
<reference evidence="2 3" key="1">
    <citation type="journal article" date="2019" name="Int. J. Syst. Evol. Microbiol.">
        <title>The Global Catalogue of Microorganisms (GCM) 10K type strain sequencing project: providing services to taxonomists for standard genome sequencing and annotation.</title>
        <authorList>
            <consortium name="The Broad Institute Genomics Platform"/>
            <consortium name="The Broad Institute Genome Sequencing Center for Infectious Disease"/>
            <person name="Wu L."/>
            <person name="Ma J."/>
        </authorList>
    </citation>
    <scope>NUCLEOTIDE SEQUENCE [LARGE SCALE GENOMIC DNA]</scope>
    <source>
        <strain evidence="2 3">CGMCC 1.10387</strain>
    </source>
</reference>
<dbReference type="AlphaFoldDB" id="A0ABD6DU74"/>
<proteinExistence type="predicted"/>
<feature type="transmembrane region" description="Helical" evidence="1">
    <location>
        <begin position="94"/>
        <end position="117"/>
    </location>
</feature>
<protein>
    <submittedName>
        <fullName evidence="2">ABC transporter permease subunit</fullName>
    </submittedName>
</protein>
<organism evidence="2 3">
    <name type="scientific">Halobellus litoreus</name>
    <dbReference type="NCBI Taxonomy" id="755310"/>
    <lineage>
        <taxon>Archaea</taxon>
        <taxon>Methanobacteriati</taxon>
        <taxon>Methanobacteriota</taxon>
        <taxon>Stenosarchaea group</taxon>
        <taxon>Halobacteria</taxon>
        <taxon>Halobacteriales</taxon>
        <taxon>Haloferacaceae</taxon>
        <taxon>Halobellus</taxon>
    </lineage>
</organism>
<keyword evidence="1" id="KW-1133">Transmembrane helix</keyword>
<gene>
    <name evidence="2" type="ORF">ACFSAS_03865</name>
</gene>
<name>A0ABD6DU74_9EURY</name>
<feature type="transmembrane region" description="Helical" evidence="1">
    <location>
        <begin position="479"/>
        <end position="500"/>
    </location>
</feature>
<sequence>MSRTVTYARADARRLLRSRRVWAAAALLALMFLPSMPAVADPERRPIGELLLVIPFDLLTFALVVVAAVGYGAVAGQRGTVQFRLGLGGTRRELVAGTALARATATALVLVGALAAAQVVVVQNYGAPYAVAYWTMGAWLVLYGVVWTAVAVGYAAAFRSPYQSLAALAGTYVVFSSNYGVWGAVIRPLFALLATGSTSVPAYEVLANAPLWLRVVERLNPIRDLWLALRWSVGVAGPGTAVGNPFAHALGAVVLVLFGAVPLLVGSRRFERADLGSEARGFRLALVARFREAAGRFVPSAARAGREPTETASSRSHRRLVARADLRHALQNRIVLAGVGLALLLGGPSVWQQTASSTVFEVSEQLVRVPGRLVLPLVALGVAVGHRAVVGKHLAGTAQFVLSTNGTRQDLFAGTVIARLTVVLGTALALLAVAWVLATVRLGALYPGAIAAGTLWIVAYATLWTSLTVSASAVAATRYRSLAAIFGAFLLFSTGVGLWGSVVRPLVAYPITGRFESGLVPNRDWPAWFHAVDHLNPFVSLETLKGGLYAAAGHGTQTAPSLPLVGYSAVVVVLFVLGALAVGLRRFESRPLG</sequence>
<dbReference type="RefSeq" id="WP_256307779.1">
    <property type="nucleotide sequence ID" value="NZ_JANHAW010000002.1"/>
</dbReference>
<feature type="transmembrane region" description="Helical" evidence="1">
    <location>
        <begin position="165"/>
        <end position="185"/>
    </location>
</feature>
<keyword evidence="3" id="KW-1185">Reference proteome</keyword>
<keyword evidence="1" id="KW-0472">Membrane</keyword>
<feature type="transmembrane region" description="Helical" evidence="1">
    <location>
        <begin position="564"/>
        <end position="584"/>
    </location>
</feature>
<feature type="transmembrane region" description="Helical" evidence="1">
    <location>
        <begin position="334"/>
        <end position="351"/>
    </location>
</feature>
<keyword evidence="1" id="KW-0812">Transmembrane</keyword>
<feature type="transmembrane region" description="Helical" evidence="1">
    <location>
        <begin position="137"/>
        <end position="158"/>
    </location>
</feature>
<evidence type="ECO:0000313" key="2">
    <source>
        <dbReference type="EMBL" id="MFD1684746.1"/>
    </source>
</evidence>
<dbReference type="EMBL" id="JBHUDP010000001">
    <property type="protein sequence ID" value="MFD1684746.1"/>
    <property type="molecule type" value="Genomic_DNA"/>
</dbReference>
<dbReference type="Pfam" id="PF12679">
    <property type="entry name" value="ABC2_membrane_2"/>
    <property type="match status" value="2"/>
</dbReference>
<dbReference type="PANTHER" id="PTHR43471">
    <property type="entry name" value="ABC TRANSPORTER PERMEASE"/>
    <property type="match status" value="1"/>
</dbReference>
<dbReference type="Proteomes" id="UP001597092">
    <property type="component" value="Unassembled WGS sequence"/>
</dbReference>
<feature type="transmembrane region" description="Helical" evidence="1">
    <location>
        <begin position="50"/>
        <end position="74"/>
    </location>
</feature>